<keyword evidence="9" id="KW-0418">Kinase</keyword>
<evidence type="ECO:0000256" key="12">
    <source>
        <dbReference type="ARBA" id="ARBA00023012"/>
    </source>
</evidence>
<comment type="function">
    <text evidence="15">Member of the two-component regulatory system BvgS/BvgA. Phosphorylates BvgA via a four-step phosphorelay in response to environmental signals.</text>
</comment>
<dbReference type="Gene3D" id="1.10.287.130">
    <property type="match status" value="1"/>
</dbReference>
<keyword evidence="13 19" id="KW-0472">Membrane</keyword>
<feature type="region of interest" description="Disordered" evidence="18">
    <location>
        <begin position="1146"/>
        <end position="1166"/>
    </location>
</feature>
<dbReference type="EC" id="2.7.13.3" evidence="3"/>
<dbReference type="Proteomes" id="UP000295611">
    <property type="component" value="Unassembled WGS sequence"/>
</dbReference>
<dbReference type="Gene3D" id="1.20.120.160">
    <property type="entry name" value="HPT domain"/>
    <property type="match status" value="1"/>
</dbReference>
<dbReference type="PROSITE" id="PS50112">
    <property type="entry name" value="PAS"/>
    <property type="match status" value="4"/>
</dbReference>
<dbReference type="PROSITE" id="PS50110">
    <property type="entry name" value="RESPONSE_REGULATORY"/>
    <property type="match status" value="1"/>
</dbReference>
<feature type="transmembrane region" description="Helical" evidence="19">
    <location>
        <begin position="89"/>
        <end position="109"/>
    </location>
</feature>
<feature type="domain" description="PAC" evidence="23">
    <location>
        <begin position="313"/>
        <end position="365"/>
    </location>
</feature>
<organism evidence="24 25">
    <name type="scientific">Paludibacterium purpuratum</name>
    <dbReference type="NCBI Taxonomy" id="1144873"/>
    <lineage>
        <taxon>Bacteria</taxon>
        <taxon>Pseudomonadati</taxon>
        <taxon>Pseudomonadota</taxon>
        <taxon>Betaproteobacteria</taxon>
        <taxon>Neisseriales</taxon>
        <taxon>Chromobacteriaceae</taxon>
        <taxon>Paludibacterium</taxon>
    </lineage>
</organism>
<evidence type="ECO:0000256" key="8">
    <source>
        <dbReference type="ARBA" id="ARBA00022741"/>
    </source>
</evidence>
<dbReference type="InterPro" id="IPR005467">
    <property type="entry name" value="His_kinase_dom"/>
</dbReference>
<evidence type="ECO:0000256" key="17">
    <source>
        <dbReference type="PROSITE-ProRule" id="PRU00169"/>
    </source>
</evidence>
<dbReference type="SMART" id="SM00448">
    <property type="entry name" value="REC"/>
    <property type="match status" value="1"/>
</dbReference>
<evidence type="ECO:0000256" key="15">
    <source>
        <dbReference type="ARBA" id="ARBA00058004"/>
    </source>
</evidence>
<dbReference type="PANTHER" id="PTHR45339">
    <property type="entry name" value="HYBRID SIGNAL TRANSDUCTION HISTIDINE KINASE J"/>
    <property type="match status" value="1"/>
</dbReference>
<dbReference type="InterPro" id="IPR001610">
    <property type="entry name" value="PAC"/>
</dbReference>
<comment type="caution">
    <text evidence="24">The sequence shown here is derived from an EMBL/GenBank/DDBJ whole genome shotgun (WGS) entry which is preliminary data.</text>
</comment>
<dbReference type="NCBIfam" id="TIGR00229">
    <property type="entry name" value="sensory_box"/>
    <property type="match status" value="5"/>
</dbReference>
<evidence type="ECO:0000256" key="1">
    <source>
        <dbReference type="ARBA" id="ARBA00000085"/>
    </source>
</evidence>
<evidence type="ECO:0000256" key="7">
    <source>
        <dbReference type="ARBA" id="ARBA00022692"/>
    </source>
</evidence>
<dbReference type="CDD" id="cd00088">
    <property type="entry name" value="HPT"/>
    <property type="match status" value="1"/>
</dbReference>
<dbReference type="SUPFAM" id="SSF55874">
    <property type="entry name" value="ATPase domain of HSP90 chaperone/DNA topoisomerase II/histidine kinase"/>
    <property type="match status" value="1"/>
</dbReference>
<dbReference type="InterPro" id="IPR004358">
    <property type="entry name" value="Sig_transdc_His_kin-like_C"/>
</dbReference>
<accession>A0A4V3DVP0</accession>
<keyword evidence="11 19" id="KW-1133">Transmembrane helix</keyword>
<dbReference type="CDD" id="cd00082">
    <property type="entry name" value="HisKA"/>
    <property type="match status" value="1"/>
</dbReference>
<dbReference type="SMART" id="SM00388">
    <property type="entry name" value="HisKA"/>
    <property type="match status" value="1"/>
</dbReference>
<dbReference type="InterPro" id="IPR035965">
    <property type="entry name" value="PAS-like_dom_sf"/>
</dbReference>
<evidence type="ECO:0000313" key="24">
    <source>
        <dbReference type="EMBL" id="TDR81499.1"/>
    </source>
</evidence>
<dbReference type="InterPro" id="IPR036097">
    <property type="entry name" value="HisK_dim/P_sf"/>
</dbReference>
<feature type="domain" description="PAS" evidence="22">
    <location>
        <begin position="493"/>
        <end position="564"/>
    </location>
</feature>
<keyword evidence="25" id="KW-1185">Reference proteome</keyword>
<evidence type="ECO:0000256" key="3">
    <source>
        <dbReference type="ARBA" id="ARBA00012438"/>
    </source>
</evidence>
<dbReference type="CDD" id="cd00130">
    <property type="entry name" value="PAS"/>
    <property type="match status" value="5"/>
</dbReference>
<keyword evidence="12" id="KW-0902">Two-component regulatory system</keyword>
<evidence type="ECO:0000313" key="25">
    <source>
        <dbReference type="Proteomes" id="UP000295611"/>
    </source>
</evidence>
<dbReference type="Gene3D" id="3.30.450.20">
    <property type="entry name" value="PAS domain"/>
    <property type="match status" value="5"/>
</dbReference>
<dbReference type="Pfam" id="PF01627">
    <property type="entry name" value="Hpt"/>
    <property type="match status" value="1"/>
</dbReference>
<keyword evidence="5 17" id="KW-0597">Phosphoprotein</keyword>
<dbReference type="InterPro" id="IPR003661">
    <property type="entry name" value="HisK_dim/P_dom"/>
</dbReference>
<dbReference type="SUPFAM" id="SSF55785">
    <property type="entry name" value="PYP-like sensor domain (PAS domain)"/>
    <property type="match status" value="5"/>
</dbReference>
<dbReference type="Pfam" id="PF00989">
    <property type="entry name" value="PAS"/>
    <property type="match status" value="1"/>
</dbReference>
<comment type="catalytic activity">
    <reaction evidence="1">
        <text>ATP + protein L-histidine = ADP + protein N-phospho-L-histidine.</text>
        <dbReference type="EC" id="2.7.13.3"/>
    </reaction>
</comment>
<evidence type="ECO:0000259" key="21">
    <source>
        <dbReference type="PROSITE" id="PS50110"/>
    </source>
</evidence>
<dbReference type="PRINTS" id="PR00344">
    <property type="entry name" value="BCTRLSENSOR"/>
</dbReference>
<dbReference type="Gene3D" id="3.30.565.10">
    <property type="entry name" value="Histidine kinase-like ATPase, C-terminal domain"/>
    <property type="match status" value="1"/>
</dbReference>
<keyword evidence="7 19" id="KW-0812">Transmembrane</keyword>
<feature type="domain" description="PAC" evidence="23">
    <location>
        <begin position="440"/>
        <end position="492"/>
    </location>
</feature>
<evidence type="ECO:0000256" key="6">
    <source>
        <dbReference type="ARBA" id="ARBA00022679"/>
    </source>
</evidence>
<dbReference type="PANTHER" id="PTHR45339:SF1">
    <property type="entry name" value="HYBRID SIGNAL TRANSDUCTION HISTIDINE KINASE J"/>
    <property type="match status" value="1"/>
</dbReference>
<dbReference type="Pfam" id="PF13426">
    <property type="entry name" value="PAS_9"/>
    <property type="match status" value="1"/>
</dbReference>
<feature type="modified residue" description="4-aspartylphosphate" evidence="17">
    <location>
        <position position="1071"/>
    </location>
</feature>
<dbReference type="RefSeq" id="WP_133678868.1">
    <property type="nucleotide sequence ID" value="NZ_SNZP01000003.1"/>
</dbReference>
<evidence type="ECO:0000256" key="5">
    <source>
        <dbReference type="ARBA" id="ARBA00022553"/>
    </source>
</evidence>
<dbReference type="FunFam" id="1.10.287.130:FF:000038">
    <property type="entry name" value="Sensory transduction histidine kinase"/>
    <property type="match status" value="1"/>
</dbReference>
<proteinExistence type="predicted"/>
<evidence type="ECO:0000256" key="18">
    <source>
        <dbReference type="SAM" id="MobiDB-lite"/>
    </source>
</evidence>
<dbReference type="InterPro" id="IPR036641">
    <property type="entry name" value="HPT_dom_sf"/>
</dbReference>
<dbReference type="InterPro" id="IPR000014">
    <property type="entry name" value="PAS"/>
</dbReference>
<dbReference type="InterPro" id="IPR013656">
    <property type="entry name" value="PAS_4"/>
</dbReference>
<feature type="domain" description="PAS" evidence="22">
    <location>
        <begin position="613"/>
        <end position="682"/>
    </location>
</feature>
<dbReference type="GO" id="GO:0005524">
    <property type="term" value="F:ATP binding"/>
    <property type="evidence" value="ECO:0007669"/>
    <property type="project" value="UniProtKB-KW"/>
</dbReference>
<dbReference type="InterPro" id="IPR001789">
    <property type="entry name" value="Sig_transdc_resp-reg_receiver"/>
</dbReference>
<feature type="domain" description="PAS" evidence="22">
    <location>
        <begin position="366"/>
        <end position="436"/>
    </location>
</feature>
<dbReference type="GO" id="GO:0006355">
    <property type="term" value="P:regulation of DNA-templated transcription"/>
    <property type="evidence" value="ECO:0007669"/>
    <property type="project" value="InterPro"/>
</dbReference>
<dbReference type="SMART" id="SM00387">
    <property type="entry name" value="HATPase_c"/>
    <property type="match status" value="1"/>
</dbReference>
<evidence type="ECO:0000256" key="14">
    <source>
        <dbReference type="ARBA" id="ARBA00023306"/>
    </source>
</evidence>
<dbReference type="InterPro" id="IPR011006">
    <property type="entry name" value="CheY-like_superfamily"/>
</dbReference>
<dbReference type="InterPro" id="IPR013767">
    <property type="entry name" value="PAS_fold"/>
</dbReference>
<keyword evidence="14" id="KW-0131">Cell cycle</keyword>
<feature type="compositionally biased region" description="Pro residues" evidence="18">
    <location>
        <begin position="1150"/>
        <end position="1162"/>
    </location>
</feature>
<dbReference type="PROSITE" id="PS50113">
    <property type="entry name" value="PAC"/>
    <property type="match status" value="3"/>
</dbReference>
<evidence type="ECO:0000259" key="20">
    <source>
        <dbReference type="PROSITE" id="PS50109"/>
    </source>
</evidence>
<evidence type="ECO:0000256" key="4">
    <source>
        <dbReference type="ARBA" id="ARBA00022475"/>
    </source>
</evidence>
<feature type="transmembrane region" description="Helical" evidence="19">
    <location>
        <begin position="12"/>
        <end position="31"/>
    </location>
</feature>
<evidence type="ECO:0000256" key="9">
    <source>
        <dbReference type="ARBA" id="ARBA00022777"/>
    </source>
</evidence>
<dbReference type="CDD" id="cd17546">
    <property type="entry name" value="REC_hyHK_CKI1_RcsC-like"/>
    <property type="match status" value="1"/>
</dbReference>
<dbReference type="Pfam" id="PF00512">
    <property type="entry name" value="HisKA"/>
    <property type="match status" value="1"/>
</dbReference>
<dbReference type="OrthoDB" id="219325at2"/>
<evidence type="ECO:0000256" key="16">
    <source>
        <dbReference type="ARBA" id="ARBA00070152"/>
    </source>
</evidence>
<protein>
    <recommendedName>
        <fullName evidence="16">Virulence sensor protein BvgS</fullName>
        <ecNumber evidence="3">2.7.13.3</ecNumber>
    </recommendedName>
</protein>
<keyword evidence="10" id="KW-0067">ATP-binding</keyword>
<dbReference type="SMART" id="SM00086">
    <property type="entry name" value="PAC"/>
    <property type="match status" value="5"/>
</dbReference>
<dbReference type="EMBL" id="SNZP01000003">
    <property type="protein sequence ID" value="TDR81499.1"/>
    <property type="molecule type" value="Genomic_DNA"/>
</dbReference>
<keyword evidence="6" id="KW-0808">Transferase</keyword>
<dbReference type="Gene3D" id="3.40.50.2300">
    <property type="match status" value="1"/>
</dbReference>
<feature type="domain" description="PAC" evidence="23">
    <location>
        <begin position="686"/>
        <end position="738"/>
    </location>
</feature>
<dbReference type="PROSITE" id="PS50109">
    <property type="entry name" value="HIS_KIN"/>
    <property type="match status" value="1"/>
</dbReference>
<dbReference type="InterPro" id="IPR008207">
    <property type="entry name" value="Sig_transdc_His_kin_Hpt_dom"/>
</dbReference>
<reference evidence="24 25" key="1">
    <citation type="submission" date="2019-03" db="EMBL/GenBank/DDBJ databases">
        <title>Genomic Encyclopedia of Type Strains, Phase III (KMG-III): the genomes of soil and plant-associated and newly described type strains.</title>
        <authorList>
            <person name="Whitman W."/>
        </authorList>
    </citation>
    <scope>NUCLEOTIDE SEQUENCE [LARGE SCALE GENOMIC DNA]</scope>
    <source>
        <strain evidence="24 25">CECT 8976</strain>
    </source>
</reference>
<dbReference type="InterPro" id="IPR036890">
    <property type="entry name" value="HATPase_C_sf"/>
</dbReference>
<name>A0A4V3DVP0_9NEIS</name>
<evidence type="ECO:0000256" key="10">
    <source>
        <dbReference type="ARBA" id="ARBA00022840"/>
    </source>
</evidence>
<dbReference type="SUPFAM" id="SSF47384">
    <property type="entry name" value="Homodimeric domain of signal transducing histidine kinase"/>
    <property type="match status" value="1"/>
</dbReference>
<gene>
    <name evidence="24" type="ORF">DFP86_103152</name>
</gene>
<dbReference type="Pfam" id="PF08448">
    <property type="entry name" value="PAS_4"/>
    <property type="match status" value="3"/>
</dbReference>
<evidence type="ECO:0000256" key="13">
    <source>
        <dbReference type="ARBA" id="ARBA00023136"/>
    </source>
</evidence>
<evidence type="ECO:0000259" key="22">
    <source>
        <dbReference type="PROSITE" id="PS50112"/>
    </source>
</evidence>
<evidence type="ECO:0000256" key="19">
    <source>
        <dbReference type="SAM" id="Phobius"/>
    </source>
</evidence>
<dbReference type="SUPFAM" id="SSF52172">
    <property type="entry name" value="CheY-like"/>
    <property type="match status" value="1"/>
</dbReference>
<feature type="domain" description="Histidine kinase" evidence="20">
    <location>
        <begin position="774"/>
        <end position="994"/>
    </location>
</feature>
<dbReference type="InterPro" id="IPR000700">
    <property type="entry name" value="PAS-assoc_C"/>
</dbReference>
<dbReference type="GO" id="GO:0000155">
    <property type="term" value="F:phosphorelay sensor kinase activity"/>
    <property type="evidence" value="ECO:0007669"/>
    <property type="project" value="InterPro"/>
</dbReference>
<evidence type="ECO:0000259" key="23">
    <source>
        <dbReference type="PROSITE" id="PS50113"/>
    </source>
</evidence>
<dbReference type="SUPFAM" id="SSF47226">
    <property type="entry name" value="Histidine-containing phosphotransfer domain, HPT domain"/>
    <property type="match status" value="1"/>
</dbReference>
<evidence type="ECO:0000256" key="2">
    <source>
        <dbReference type="ARBA" id="ARBA00004651"/>
    </source>
</evidence>
<evidence type="ECO:0000256" key="11">
    <source>
        <dbReference type="ARBA" id="ARBA00022989"/>
    </source>
</evidence>
<comment type="subcellular location">
    <subcellularLocation>
        <location evidence="2">Cell membrane</location>
        <topology evidence="2">Multi-pass membrane protein</topology>
    </subcellularLocation>
</comment>
<keyword evidence="4" id="KW-1003">Cell membrane</keyword>
<feature type="transmembrane region" description="Helical" evidence="19">
    <location>
        <begin position="37"/>
        <end position="68"/>
    </location>
</feature>
<dbReference type="CDD" id="cd16922">
    <property type="entry name" value="HATPase_EvgS-ArcB-TorS-like"/>
    <property type="match status" value="1"/>
</dbReference>
<dbReference type="Pfam" id="PF00072">
    <property type="entry name" value="Response_reg"/>
    <property type="match status" value="1"/>
</dbReference>
<dbReference type="FunFam" id="3.30.565.10:FF:000010">
    <property type="entry name" value="Sensor histidine kinase RcsC"/>
    <property type="match status" value="1"/>
</dbReference>
<feature type="domain" description="Response regulatory" evidence="21">
    <location>
        <begin position="1022"/>
        <end position="1138"/>
    </location>
</feature>
<dbReference type="Pfam" id="PF02518">
    <property type="entry name" value="HATPase_c"/>
    <property type="match status" value="1"/>
</dbReference>
<dbReference type="SMART" id="SM00091">
    <property type="entry name" value="PAS"/>
    <property type="match status" value="5"/>
</dbReference>
<dbReference type="GO" id="GO:0005886">
    <property type="term" value="C:plasma membrane"/>
    <property type="evidence" value="ECO:0007669"/>
    <property type="project" value="UniProtKB-SubCell"/>
</dbReference>
<keyword evidence="8" id="KW-0547">Nucleotide-binding</keyword>
<feature type="domain" description="PAS" evidence="22">
    <location>
        <begin position="121"/>
        <end position="191"/>
    </location>
</feature>
<dbReference type="InterPro" id="IPR003594">
    <property type="entry name" value="HATPase_dom"/>
</dbReference>
<sequence>MGQRTLTDRQKCLCIALLFPLLACVLQWWLWPYVRPLIWLCFYPAVFFAASLTDVAGGLMAVAVSTLLGVTFFASSQDFSSWPAIRASLLRVMVFVLAGTLYSVVFARLRARLVVSAQSRSDAKLRRMLDNIADAVLVFDRTGRYRYINQQAVQLLGYSETTLLTMGLPDLSPPQEIPRVQALLAELYQTGHVRAELRLCKADGAQVPVEVNAILQSDGSAYGACRDITERLRAEWALHESEQRLNLFIEHAPAALAMFDRGMRYLAVSRRWLEDYGLVGKTVLGACHYDLFPALPDSWREAHDRGLAGEVVRKEEEPYQRPSGTSQWLRWEVRPWRTMDGSVGGIVIFTEDISGRKQAEQALNAERQLLRTLVDTSPDLIWLKDAEGIYLSCNRRFAEFFGMEEADIIGKNDYDLVDRNHAEVFLATDRRVLQSEALVKQEAVSVCAFDGQSKVVETIKVPMYDEAHQLIGVLGVGRDISERQQAEQERLRNEARYRDLFEANPQPMWIFDPETLAFLAVNDAAVQHYGYSREAFQSMTINDIRPEEDRTHLAAHLATVRSGATDEGVWRHLCQDGRLIQVEITAHPIQYAGRAAVVIQANDITQRLQVEQSLRKLSLAVEQSPESVIITDLKEQVEFVNEAFERNTGYRREEVIGRHTRMLQSGHTPPETFQSLREALQQGESWRGEFYNRRKDGSEYIDFAIVSPIRQADGAITHYVAVQEDISEKKRLGQELDQHRHHLEELVAQRTEELTIAKAAAEAANVAKSAFLANMSHEIRTPMNAIIGFALLLRRSELSTEQLDQVEKINTAGKHLLSIINDILDLSKIEAGKLDLEYCDFALSAVLDHVGSLIAPAAQAKGIQVHIEYNDVPHGLRGDPTRLRQALLNFAGNAVKFTASGDIHLRCRVVQREGEMLLVRFEVVDTGVGIPASHQSQLFQAFVQGDASTTRRFGGTGLGLAITRHLAELMGGEVGVSSREGQGSTFWFTAQLRLGHLPAMSQEVAPWEEAERLVSESFAGSRILLVEDDEINLQVTLAMLDHTDLAVDIAGNGRKAVDMVAQTDYALVLMDVQMPDMDGMSATRLIRAMPTRRTTPILAMTANVFSEDREQCRAAGMDDFVPKPVEPEMLLAALLRWLPVRRALQEAAPEPEPTPRPEPAAPDPNDMRRLRQGLLALPGVAADEGLRALGGDVAFYWRMLGLLQAHYQSIPDEPDIYWTHSLKGSAGNLRLTELQARAAALESALNAGEAGQEALAAVKEEMARLFAAFDTLAAPVVALPPADVPQAMALLRDILGWLAQSDFQACKLYEHHKPLLSASCDQAAMAVLDQAMQNYDFTSAQAAVEGLLAISSSDEGCLR</sequence>